<proteinExistence type="predicted"/>
<keyword evidence="2" id="KW-0812">Transmembrane</keyword>
<protein>
    <recommendedName>
        <fullName evidence="5">LPXTG cell wall anchor domain-containing protein</fullName>
    </recommendedName>
</protein>
<reference evidence="3 4" key="1">
    <citation type="submission" date="2020-08" db="EMBL/GenBank/DDBJ databases">
        <title>Genomic Encyclopedia of Type Strains, Phase IV (KMG-IV): sequencing the most valuable type-strain genomes for metagenomic binning, comparative biology and taxonomic classification.</title>
        <authorList>
            <person name="Goeker M."/>
        </authorList>
    </citation>
    <scope>NUCLEOTIDE SEQUENCE [LARGE SCALE GENOMIC DNA]</scope>
    <source>
        <strain evidence="3 4">DSM 101806</strain>
    </source>
</reference>
<feature type="compositionally biased region" description="Low complexity" evidence="1">
    <location>
        <begin position="58"/>
        <end position="105"/>
    </location>
</feature>
<evidence type="ECO:0000256" key="2">
    <source>
        <dbReference type="SAM" id="Phobius"/>
    </source>
</evidence>
<dbReference type="AlphaFoldDB" id="A0A7W6JSY4"/>
<feature type="compositionally biased region" description="Low complexity" evidence="1">
    <location>
        <begin position="15"/>
        <end position="24"/>
    </location>
</feature>
<feature type="region of interest" description="Disordered" evidence="1">
    <location>
        <begin position="1"/>
        <end position="105"/>
    </location>
</feature>
<dbReference type="Proteomes" id="UP000557392">
    <property type="component" value="Unassembled WGS sequence"/>
</dbReference>
<evidence type="ECO:0000256" key="1">
    <source>
        <dbReference type="SAM" id="MobiDB-lite"/>
    </source>
</evidence>
<sequence length="367" mass="37622">MLAAPLARAQDAPTSSPSPVVVPSQRPQTLPGVIPERFNLAPSPTPTATPLPPPTPLPTARATPAAQRPVPAARPVQTPRGAAPVVATPTPSASPTAAPVATPAPAPVTTVPRPVAPAEPAGEPASSVPPWLWAAAGAGGTALLGLAGWLLLRRRRREDDAEERFESVPVEAVPPPPPIQPPPGLTSAVAPAPEPVKPIVQAGEPFELALHPRRIAFGEEDVLLEFELLIGNLSGASADNIRVAFAAMSAHAQQDAVIAGFHGGPPGEPGGAPFDLPAGGGGRMPVRLAIPRSGVNVVQVSGRPMFVPIVLIDLRWRGGLSIRRFGADFMLGTAGQGDKLGPIWLDRPAPSSTLAAHRYHAKAAVAA</sequence>
<keyword evidence="4" id="KW-1185">Reference proteome</keyword>
<feature type="transmembrane region" description="Helical" evidence="2">
    <location>
        <begin position="131"/>
        <end position="152"/>
    </location>
</feature>
<evidence type="ECO:0008006" key="5">
    <source>
        <dbReference type="Google" id="ProtNLM"/>
    </source>
</evidence>
<organism evidence="3 4">
    <name type="scientific">Sphingomonas kyeonggiensis</name>
    <dbReference type="NCBI Taxonomy" id="1268553"/>
    <lineage>
        <taxon>Bacteria</taxon>
        <taxon>Pseudomonadati</taxon>
        <taxon>Pseudomonadota</taxon>
        <taxon>Alphaproteobacteria</taxon>
        <taxon>Sphingomonadales</taxon>
        <taxon>Sphingomonadaceae</taxon>
        <taxon>Sphingomonas</taxon>
    </lineage>
</organism>
<dbReference type="EMBL" id="JACIEH010000002">
    <property type="protein sequence ID" value="MBB4098981.1"/>
    <property type="molecule type" value="Genomic_DNA"/>
</dbReference>
<keyword evidence="2" id="KW-1133">Transmembrane helix</keyword>
<comment type="caution">
    <text evidence="3">The sequence shown here is derived from an EMBL/GenBank/DDBJ whole genome shotgun (WGS) entry which is preliminary data.</text>
</comment>
<evidence type="ECO:0000313" key="4">
    <source>
        <dbReference type="Proteomes" id="UP000557392"/>
    </source>
</evidence>
<feature type="compositionally biased region" description="Pro residues" evidence="1">
    <location>
        <begin position="43"/>
        <end position="57"/>
    </location>
</feature>
<accession>A0A7W6JSY4</accession>
<evidence type="ECO:0000313" key="3">
    <source>
        <dbReference type="EMBL" id="MBB4098981.1"/>
    </source>
</evidence>
<name>A0A7W6JSY4_9SPHN</name>
<keyword evidence="2" id="KW-0472">Membrane</keyword>
<dbReference type="RefSeq" id="WP_183998195.1">
    <property type="nucleotide sequence ID" value="NZ_JACIEH010000002.1"/>
</dbReference>
<gene>
    <name evidence="3" type="ORF">GGR46_002545</name>
</gene>